<dbReference type="GO" id="GO:0006364">
    <property type="term" value="P:rRNA processing"/>
    <property type="evidence" value="ECO:0007669"/>
    <property type="project" value="TreeGrafter"/>
</dbReference>
<dbReference type="GO" id="GO:0006261">
    <property type="term" value="P:DNA-templated DNA replication"/>
    <property type="evidence" value="ECO:0007669"/>
    <property type="project" value="TreeGrafter"/>
</dbReference>
<evidence type="ECO:0000313" key="5">
    <source>
        <dbReference type="Proteomes" id="UP000005408"/>
    </source>
</evidence>
<keyword evidence="5" id="KW-1185">Reference proteome</keyword>
<dbReference type="InterPro" id="IPR001680">
    <property type="entry name" value="WD40_rpt"/>
</dbReference>
<name>A0A8W8N7Q8_MAGGI</name>
<dbReference type="InterPro" id="IPR020472">
    <property type="entry name" value="WD40_PAC1"/>
</dbReference>
<dbReference type="SUPFAM" id="SSF50998">
    <property type="entry name" value="Quinoprotein alcohol dehydrogenase-like"/>
    <property type="match status" value="1"/>
</dbReference>
<dbReference type="GO" id="GO:0005656">
    <property type="term" value="C:nuclear pre-replicative complex"/>
    <property type="evidence" value="ECO:0007669"/>
    <property type="project" value="TreeGrafter"/>
</dbReference>
<dbReference type="InterPro" id="IPR015943">
    <property type="entry name" value="WD40/YVTN_repeat-like_dom_sf"/>
</dbReference>
<accession>A0A8W8N7Q8</accession>
<dbReference type="Pfam" id="PF00400">
    <property type="entry name" value="WD40"/>
    <property type="match status" value="3"/>
</dbReference>
<sequence>MTSNEILLTSETSGQLWNVCVWDMESGTSVVTFKGGTSAPHGVGVLGQQYLVSASPTKPVLSLWPLHKRDTTCSKMVCPGNVTALEITEDGAYIVAAIAEKIYVWQVCTGRLLSILSRHYQTITCLKSSSGLIVSGGEDSLVIVWSLAKALCEQLEHRAPVTPERVWSSHSLPVTDLHLGVGGHLSRVVSSSLDQTCRLFDVNSGELLCTFVFEVGICSVVLDPAEFRLFAGSSSGSIYAVNLFETPVRRERHITDKKEDQSCQRFDGHEKQVTCLCVTMDGCQLVSGSHDHKVKIWDIFSGQCLRTIEHKGPVTNAKLTMAPPGIVNPDVKYKLPLQPLQRVFHADSQEEGGHASLNILLHGENDEPEKEEDILKPDSEIQMDFKHRSKDIENMDTSESVTLDIPVPVMTTVVSNSSELTKLKNANKELFHFAVSTLLQNKDK</sequence>
<dbReference type="Proteomes" id="UP000005408">
    <property type="component" value="Unassembled WGS sequence"/>
</dbReference>
<dbReference type="Gene3D" id="2.130.10.10">
    <property type="entry name" value="YVTN repeat-like/Quinoprotein amine dehydrogenase"/>
    <property type="match status" value="2"/>
</dbReference>
<dbReference type="AlphaFoldDB" id="A0A8W8N7Q8"/>
<keyword evidence="1 3" id="KW-0853">WD repeat</keyword>
<evidence type="ECO:0000256" key="1">
    <source>
        <dbReference type="ARBA" id="ARBA00022574"/>
    </source>
</evidence>
<keyword evidence="2" id="KW-0677">Repeat</keyword>
<dbReference type="EnsemblMetazoa" id="G568.1">
    <property type="protein sequence ID" value="G568.1:cds"/>
    <property type="gene ID" value="G568"/>
</dbReference>
<dbReference type="InterPro" id="IPR045227">
    <property type="entry name" value="WDR18/Ipi3/RID3"/>
</dbReference>
<evidence type="ECO:0000256" key="2">
    <source>
        <dbReference type="ARBA" id="ARBA00022737"/>
    </source>
</evidence>
<dbReference type="GO" id="GO:0120330">
    <property type="term" value="C:rixosome complex"/>
    <property type="evidence" value="ECO:0007669"/>
    <property type="project" value="TreeGrafter"/>
</dbReference>
<dbReference type="InterPro" id="IPR011047">
    <property type="entry name" value="Quinoprotein_ADH-like_sf"/>
</dbReference>
<organism evidence="4 5">
    <name type="scientific">Magallana gigas</name>
    <name type="common">Pacific oyster</name>
    <name type="synonym">Crassostrea gigas</name>
    <dbReference type="NCBI Taxonomy" id="29159"/>
    <lineage>
        <taxon>Eukaryota</taxon>
        <taxon>Metazoa</taxon>
        <taxon>Spiralia</taxon>
        <taxon>Lophotrochozoa</taxon>
        <taxon>Mollusca</taxon>
        <taxon>Bivalvia</taxon>
        <taxon>Autobranchia</taxon>
        <taxon>Pteriomorphia</taxon>
        <taxon>Ostreida</taxon>
        <taxon>Ostreoidea</taxon>
        <taxon>Ostreidae</taxon>
        <taxon>Magallana</taxon>
    </lineage>
</organism>
<dbReference type="PANTHER" id="PTHR18763:SF0">
    <property type="entry name" value="WD REPEAT-CONTAINING PROTEIN 18"/>
    <property type="match status" value="1"/>
</dbReference>
<feature type="repeat" description="WD" evidence="3">
    <location>
        <begin position="116"/>
        <end position="147"/>
    </location>
</feature>
<evidence type="ECO:0008006" key="6">
    <source>
        <dbReference type="Google" id="ProtNLM"/>
    </source>
</evidence>
<dbReference type="PROSITE" id="PS50294">
    <property type="entry name" value="WD_REPEATS_REGION"/>
    <property type="match status" value="1"/>
</dbReference>
<dbReference type="PRINTS" id="PR00320">
    <property type="entry name" value="GPROTEINBRPT"/>
</dbReference>
<dbReference type="PROSITE" id="PS50082">
    <property type="entry name" value="WD_REPEATS_2"/>
    <property type="match status" value="2"/>
</dbReference>
<proteinExistence type="predicted"/>
<dbReference type="SMART" id="SM00320">
    <property type="entry name" value="WD40"/>
    <property type="match status" value="6"/>
</dbReference>
<dbReference type="PANTHER" id="PTHR18763">
    <property type="entry name" value="WD-REPEAT PROTEIN 18"/>
    <property type="match status" value="1"/>
</dbReference>
<reference evidence="4" key="1">
    <citation type="submission" date="2022-08" db="UniProtKB">
        <authorList>
            <consortium name="EnsemblMetazoa"/>
        </authorList>
    </citation>
    <scope>IDENTIFICATION</scope>
    <source>
        <strain evidence="4">05x7-T-G4-1.051#20</strain>
    </source>
</reference>
<evidence type="ECO:0000256" key="3">
    <source>
        <dbReference type="PROSITE-ProRule" id="PRU00221"/>
    </source>
</evidence>
<feature type="repeat" description="WD" evidence="3">
    <location>
        <begin position="266"/>
        <end position="307"/>
    </location>
</feature>
<dbReference type="InterPro" id="IPR019775">
    <property type="entry name" value="WD40_repeat_CS"/>
</dbReference>
<evidence type="ECO:0000313" key="4">
    <source>
        <dbReference type="EnsemblMetazoa" id="G568.1:cds"/>
    </source>
</evidence>
<protein>
    <recommendedName>
        <fullName evidence="6">WD repeat-containing protein 18</fullName>
    </recommendedName>
</protein>
<dbReference type="PROSITE" id="PS00678">
    <property type="entry name" value="WD_REPEATS_1"/>
    <property type="match status" value="1"/>
</dbReference>